<keyword evidence="4 8" id="KW-0812">Transmembrane</keyword>
<evidence type="ECO:0000256" key="3">
    <source>
        <dbReference type="ARBA" id="ARBA00022618"/>
    </source>
</evidence>
<comment type="similarity">
    <text evidence="8">Belongs to the FtsL family.</text>
</comment>
<accession>A0A1N6NAI7</accession>
<evidence type="ECO:0000256" key="9">
    <source>
        <dbReference type="NCBIfam" id="TIGR02209"/>
    </source>
</evidence>
<dbReference type="Pfam" id="PF04999">
    <property type="entry name" value="FtsL"/>
    <property type="match status" value="1"/>
</dbReference>
<dbReference type="GO" id="GO:0032153">
    <property type="term" value="C:cell division site"/>
    <property type="evidence" value="ECO:0007669"/>
    <property type="project" value="UniProtKB-UniRule"/>
</dbReference>
<dbReference type="RefSeq" id="WP_244894307.1">
    <property type="nucleotide sequence ID" value="NZ_FTMN01000001.1"/>
</dbReference>
<keyword evidence="5 8" id="KW-1133">Transmembrane helix</keyword>
<dbReference type="NCBIfam" id="TIGR02209">
    <property type="entry name" value="ftsL_broad"/>
    <property type="match status" value="1"/>
</dbReference>
<evidence type="ECO:0000256" key="8">
    <source>
        <dbReference type="HAMAP-Rule" id="MF_00910"/>
    </source>
</evidence>
<comment type="function">
    <text evidence="8">Essential cell division protein. May link together the upstream cell division proteins, which are predominantly cytoplasmic, with the downstream cell division proteins, which are predominantly periplasmic.</text>
</comment>
<evidence type="ECO:0000256" key="1">
    <source>
        <dbReference type="ARBA" id="ARBA00004401"/>
    </source>
</evidence>
<evidence type="ECO:0000256" key="7">
    <source>
        <dbReference type="ARBA" id="ARBA00023306"/>
    </source>
</evidence>
<gene>
    <name evidence="8" type="primary">ftsL</name>
    <name evidence="10" type="ORF">SAMN05421647_101171</name>
</gene>
<feature type="transmembrane region" description="Helical" evidence="8">
    <location>
        <begin position="52"/>
        <end position="78"/>
    </location>
</feature>
<proteinExistence type="inferred from homology"/>
<dbReference type="STRING" id="49186.SAMN05421647_101171"/>
<evidence type="ECO:0000256" key="4">
    <source>
        <dbReference type="ARBA" id="ARBA00022692"/>
    </source>
</evidence>
<keyword evidence="8" id="KW-0997">Cell inner membrane</keyword>
<keyword evidence="2 8" id="KW-1003">Cell membrane</keyword>
<dbReference type="GO" id="GO:0043093">
    <property type="term" value="P:FtsZ-dependent cytokinesis"/>
    <property type="evidence" value="ECO:0007669"/>
    <property type="project" value="UniProtKB-UniRule"/>
</dbReference>
<organism evidence="10 11">
    <name type="scientific">Marinobacterium stanieri</name>
    <dbReference type="NCBI Taxonomy" id="49186"/>
    <lineage>
        <taxon>Bacteria</taxon>
        <taxon>Pseudomonadati</taxon>
        <taxon>Pseudomonadota</taxon>
        <taxon>Gammaproteobacteria</taxon>
        <taxon>Oceanospirillales</taxon>
        <taxon>Oceanospirillaceae</taxon>
        <taxon>Marinobacterium</taxon>
    </lineage>
</organism>
<name>A0A1N6NAI7_9GAMM</name>
<dbReference type="Proteomes" id="UP000186895">
    <property type="component" value="Unassembled WGS sequence"/>
</dbReference>
<dbReference type="HAMAP" id="MF_00910">
    <property type="entry name" value="FtsL"/>
    <property type="match status" value="1"/>
</dbReference>
<reference evidence="11" key="1">
    <citation type="submission" date="2017-01" db="EMBL/GenBank/DDBJ databases">
        <authorList>
            <person name="Varghese N."/>
            <person name="Submissions S."/>
        </authorList>
    </citation>
    <scope>NUCLEOTIDE SEQUENCE [LARGE SCALE GENOMIC DNA]</scope>
    <source>
        <strain evidence="11">DSM 7027</strain>
    </source>
</reference>
<evidence type="ECO:0000313" key="10">
    <source>
        <dbReference type="EMBL" id="SIP89046.1"/>
    </source>
</evidence>
<dbReference type="eggNOG" id="COG3116">
    <property type="taxonomic scope" value="Bacteria"/>
</dbReference>
<keyword evidence="3 8" id="KW-0132">Cell division</keyword>
<evidence type="ECO:0000313" key="11">
    <source>
        <dbReference type="Proteomes" id="UP000186895"/>
    </source>
</evidence>
<dbReference type="EMBL" id="FTMN01000001">
    <property type="protein sequence ID" value="SIP89046.1"/>
    <property type="molecule type" value="Genomic_DNA"/>
</dbReference>
<dbReference type="InterPro" id="IPR011922">
    <property type="entry name" value="Cell_div_FtsL"/>
</dbReference>
<dbReference type="GO" id="GO:0005886">
    <property type="term" value="C:plasma membrane"/>
    <property type="evidence" value="ECO:0007669"/>
    <property type="project" value="UniProtKB-SubCell"/>
</dbReference>
<keyword evidence="7 8" id="KW-0131">Cell cycle</keyword>
<comment type="subcellular location">
    <subcellularLocation>
        <location evidence="8">Cell inner membrane</location>
        <topology evidence="8">Single-pass type II membrane protein</topology>
    </subcellularLocation>
    <subcellularLocation>
        <location evidence="1">Cell membrane</location>
        <topology evidence="1">Single-pass type II membrane protein</topology>
    </subcellularLocation>
    <text evidence="8">Localizes to the division septum where it forms a ring structure.</text>
</comment>
<dbReference type="AlphaFoldDB" id="A0A1N6NAI7"/>
<evidence type="ECO:0000256" key="5">
    <source>
        <dbReference type="ARBA" id="ARBA00022989"/>
    </source>
</evidence>
<evidence type="ECO:0000256" key="6">
    <source>
        <dbReference type="ARBA" id="ARBA00023136"/>
    </source>
</evidence>
<keyword evidence="6 8" id="KW-0472">Membrane</keyword>
<keyword evidence="11" id="KW-1185">Reference proteome</keyword>
<dbReference type="PANTHER" id="PTHR37479">
    <property type="entry name" value="CELL DIVISION PROTEIN FTSL"/>
    <property type="match status" value="1"/>
</dbReference>
<comment type="subunit">
    <text evidence="8">Part of a complex composed of FtsB, FtsL and FtsQ.</text>
</comment>
<protein>
    <recommendedName>
        <fullName evidence="8 9">Cell division protein FtsL</fullName>
    </recommendedName>
</protein>
<evidence type="ECO:0000256" key="2">
    <source>
        <dbReference type="ARBA" id="ARBA00022475"/>
    </source>
</evidence>
<sequence length="143" mass="16274">MKKLDALKARLAPGVMFRPLVERWAALSEKWSPKPAAKAESKPAPMLSGGELLLPVSVVSGLTLLVMISAMMVIFSAYEYRRLFNQHQVLVSQWDELQVEWGQYLLEQSVWSSHNRVETLAADQLEMVVPDTETIEIVRHEQR</sequence>
<dbReference type="PANTHER" id="PTHR37479:SF1">
    <property type="entry name" value="CELL DIVISION PROTEIN FTSL"/>
    <property type="match status" value="1"/>
</dbReference>